<dbReference type="AlphaFoldDB" id="A0A0H4I0R5"/>
<reference evidence="1 2" key="1">
    <citation type="submission" date="2015-05" db="EMBL/GenBank/DDBJ databases">
        <title>Complete genome of Marinobacter psychrophilus strain 20041T isolated from sea-ice of the Canadian Basin.</title>
        <authorList>
            <person name="Song L."/>
            <person name="Ren L."/>
            <person name="Yu Y."/>
            <person name="Wang X."/>
        </authorList>
    </citation>
    <scope>NUCLEOTIDE SEQUENCE [LARGE SCALE GENOMIC DNA]</scope>
    <source>
        <strain evidence="1 2">20041</strain>
    </source>
</reference>
<dbReference type="InterPro" id="IPR036388">
    <property type="entry name" value="WH-like_DNA-bd_sf"/>
</dbReference>
<organism evidence="1 2">
    <name type="scientific">Marinobacter psychrophilus</name>
    <dbReference type="NCBI Taxonomy" id="330734"/>
    <lineage>
        <taxon>Bacteria</taxon>
        <taxon>Pseudomonadati</taxon>
        <taxon>Pseudomonadota</taxon>
        <taxon>Gammaproteobacteria</taxon>
        <taxon>Pseudomonadales</taxon>
        <taxon>Marinobacteraceae</taxon>
        <taxon>Marinobacter</taxon>
    </lineage>
</organism>
<dbReference type="Proteomes" id="UP000036406">
    <property type="component" value="Chromosome"/>
</dbReference>
<evidence type="ECO:0000313" key="1">
    <source>
        <dbReference type="EMBL" id="AKO52556.1"/>
    </source>
</evidence>
<dbReference type="SUPFAM" id="SSF46785">
    <property type="entry name" value="Winged helix' DNA-binding domain"/>
    <property type="match status" value="1"/>
</dbReference>
<keyword evidence="2" id="KW-1185">Reference proteome</keyword>
<name>A0A0H4I0R5_9GAMM</name>
<dbReference type="InterPro" id="IPR036390">
    <property type="entry name" value="WH_DNA-bd_sf"/>
</dbReference>
<proteinExistence type="predicted"/>
<dbReference type="Gene3D" id="1.10.10.10">
    <property type="entry name" value="Winged helix-like DNA-binding domain superfamily/Winged helix DNA-binding domain"/>
    <property type="match status" value="1"/>
</dbReference>
<dbReference type="STRING" id="330734.ABA45_09150"/>
<dbReference type="KEGG" id="mpq:ABA45_09150"/>
<evidence type="ECO:0000313" key="2">
    <source>
        <dbReference type="Proteomes" id="UP000036406"/>
    </source>
</evidence>
<sequence>MRTPIESFTRGMASQTIKNIEAISYLTRIRSENDGRKVQFVLTEKTWNDLPRTCGRKINCILL</sequence>
<protein>
    <recommendedName>
        <fullName evidence="3">HTH marR-type domain-containing protein</fullName>
    </recommendedName>
</protein>
<accession>A0A0H4I0R5</accession>
<gene>
    <name evidence="1" type="ORF">ABA45_09150</name>
</gene>
<dbReference type="PATRIC" id="fig|330734.3.peg.1924"/>
<evidence type="ECO:0008006" key="3">
    <source>
        <dbReference type="Google" id="ProtNLM"/>
    </source>
</evidence>
<dbReference type="EMBL" id="CP011494">
    <property type="protein sequence ID" value="AKO52556.1"/>
    <property type="molecule type" value="Genomic_DNA"/>
</dbReference>